<proteinExistence type="predicted"/>
<feature type="transmembrane region" description="Helical" evidence="7">
    <location>
        <begin position="134"/>
        <end position="155"/>
    </location>
</feature>
<keyword evidence="6 7" id="KW-0472">Membrane</keyword>
<feature type="transmembrane region" description="Helical" evidence="7">
    <location>
        <begin position="106"/>
        <end position="128"/>
    </location>
</feature>
<dbReference type="RefSeq" id="WP_214213757.1">
    <property type="nucleotide sequence ID" value="NZ_JABBFO010000007.1"/>
</dbReference>
<evidence type="ECO:0000256" key="6">
    <source>
        <dbReference type="ARBA" id="ARBA00023136"/>
    </source>
</evidence>
<dbReference type="EMBL" id="JABBFO010000007">
    <property type="protein sequence ID" value="MBT0727468.1"/>
    <property type="molecule type" value="Genomic_DNA"/>
</dbReference>
<dbReference type="InterPro" id="IPR001123">
    <property type="entry name" value="LeuE-type"/>
</dbReference>
<evidence type="ECO:0000256" key="5">
    <source>
        <dbReference type="ARBA" id="ARBA00022989"/>
    </source>
</evidence>
<sequence>MLDPSYISYVVVMSVTPGPNNVMLATSGVNYGLKRTLPMVLGIIAGCLVQLLFSILAFEQLLHWMAMIRIPLTLAGSGYLTWLAWKIFRSAAPQLTQASTPMSFMGAVFFQAVNPKAWLMCLNVALVYAADVPISWMLLSYGMMTLPCVIVWAMLGDKMSGLLQDANKRTVFNGVMSLTLLVTAGWMLIEVIMA</sequence>
<evidence type="ECO:0000256" key="7">
    <source>
        <dbReference type="SAM" id="Phobius"/>
    </source>
</evidence>
<feature type="transmembrane region" description="Helical" evidence="7">
    <location>
        <begin position="37"/>
        <end position="58"/>
    </location>
</feature>
<evidence type="ECO:0000256" key="3">
    <source>
        <dbReference type="ARBA" id="ARBA00022692"/>
    </source>
</evidence>
<gene>
    <name evidence="8" type="ORF">HGT73_08730</name>
</gene>
<keyword evidence="4" id="KW-0029">Amino-acid transport</keyword>
<evidence type="ECO:0000256" key="4">
    <source>
        <dbReference type="ARBA" id="ARBA00022970"/>
    </source>
</evidence>
<evidence type="ECO:0000313" key="8">
    <source>
        <dbReference type="EMBL" id="MBT0727468.1"/>
    </source>
</evidence>
<dbReference type="PANTHER" id="PTHR30086:SF20">
    <property type="entry name" value="ARGININE EXPORTER PROTEIN ARGO-RELATED"/>
    <property type="match status" value="1"/>
</dbReference>
<dbReference type="Proteomes" id="UP000786875">
    <property type="component" value="Unassembled WGS sequence"/>
</dbReference>
<keyword evidence="2" id="KW-1003">Cell membrane</keyword>
<accession>A0ABS5T931</accession>
<evidence type="ECO:0000313" key="9">
    <source>
        <dbReference type="Proteomes" id="UP000786875"/>
    </source>
</evidence>
<keyword evidence="5 7" id="KW-1133">Transmembrane helix</keyword>
<name>A0ABS5T931_9GAMM</name>
<feature type="transmembrane region" description="Helical" evidence="7">
    <location>
        <begin position="64"/>
        <end position="85"/>
    </location>
</feature>
<comment type="caution">
    <text evidence="8">The sequence shown here is derived from an EMBL/GenBank/DDBJ whole genome shotgun (WGS) entry which is preliminary data.</text>
</comment>
<feature type="transmembrane region" description="Helical" evidence="7">
    <location>
        <begin position="171"/>
        <end position="189"/>
    </location>
</feature>
<evidence type="ECO:0000256" key="2">
    <source>
        <dbReference type="ARBA" id="ARBA00022475"/>
    </source>
</evidence>
<keyword evidence="3 7" id="KW-0812">Transmembrane</keyword>
<dbReference type="Pfam" id="PF01810">
    <property type="entry name" value="LysE"/>
    <property type="match status" value="1"/>
</dbReference>
<comment type="subcellular location">
    <subcellularLocation>
        <location evidence="1">Cell membrane</location>
        <topology evidence="1">Multi-pass membrane protein</topology>
    </subcellularLocation>
</comment>
<reference evidence="8 9" key="1">
    <citation type="submission" date="2020-04" db="EMBL/GenBank/DDBJ databases">
        <title>Genome sequencing of Rosenbergiella species.</title>
        <authorList>
            <person name="Alvarez-Perez S."/>
            <person name="Lievens B."/>
        </authorList>
    </citation>
    <scope>NUCLEOTIDE SEQUENCE [LARGE SCALE GENOMIC DNA]</scope>
    <source>
        <strain evidence="8 9">CdVSA20.1</strain>
    </source>
</reference>
<dbReference type="PANTHER" id="PTHR30086">
    <property type="entry name" value="ARGININE EXPORTER PROTEIN ARGO"/>
    <property type="match status" value="1"/>
</dbReference>
<protein>
    <submittedName>
        <fullName evidence="8">LysE family translocator</fullName>
    </submittedName>
</protein>
<organism evidence="8 9">
    <name type="scientific">Rosenbergiella australiborealis</name>
    <dbReference type="NCBI Taxonomy" id="1544696"/>
    <lineage>
        <taxon>Bacteria</taxon>
        <taxon>Pseudomonadati</taxon>
        <taxon>Pseudomonadota</taxon>
        <taxon>Gammaproteobacteria</taxon>
        <taxon>Enterobacterales</taxon>
        <taxon>Erwiniaceae</taxon>
        <taxon>Rosenbergiella</taxon>
    </lineage>
</organism>
<keyword evidence="9" id="KW-1185">Reference proteome</keyword>
<evidence type="ECO:0000256" key="1">
    <source>
        <dbReference type="ARBA" id="ARBA00004651"/>
    </source>
</evidence>
<keyword evidence="4" id="KW-0813">Transport</keyword>